<gene>
    <name evidence="7" type="ORF">CGL56_01690</name>
</gene>
<dbReference type="GO" id="GO:0015232">
    <property type="term" value="F:heme transmembrane transporter activity"/>
    <property type="evidence" value="ECO:0007669"/>
    <property type="project" value="InterPro"/>
</dbReference>
<evidence type="ECO:0000313" key="8">
    <source>
        <dbReference type="Proteomes" id="UP000226437"/>
    </source>
</evidence>
<dbReference type="GO" id="GO:0017004">
    <property type="term" value="P:cytochrome complex assembly"/>
    <property type="evidence" value="ECO:0007669"/>
    <property type="project" value="InterPro"/>
</dbReference>
<dbReference type="OrthoDB" id="9788444at2"/>
<evidence type="ECO:0000256" key="4">
    <source>
        <dbReference type="ARBA" id="ARBA00022989"/>
    </source>
</evidence>
<comment type="similarity">
    <text evidence="2">Belongs to the CcmB/CycW/HelB family.</text>
</comment>
<feature type="transmembrane region" description="Helical" evidence="6">
    <location>
        <begin position="93"/>
        <end position="118"/>
    </location>
</feature>
<keyword evidence="3 6" id="KW-0812">Transmembrane</keyword>
<evidence type="ECO:0000313" key="7">
    <source>
        <dbReference type="EMBL" id="PHK99786.1"/>
    </source>
</evidence>
<dbReference type="PRINTS" id="PR01414">
    <property type="entry name" value="CCMBBIOGNSIS"/>
</dbReference>
<protein>
    <submittedName>
        <fullName evidence="7">ABC transporter permease</fullName>
    </submittedName>
</protein>
<keyword evidence="5 6" id="KW-0472">Membrane</keyword>
<keyword evidence="4 6" id="KW-1133">Transmembrane helix</keyword>
<sequence>MSTVRQIYKLLHWELRLEWRDKYALGSIFLYVITTVVIVYLSVGNALEGPVFNALYWIILFFGATVAAGRSFLREGGRRHYYYYTVAGPLALLFSKLIFNAIVIWLIGGLTFALLSLFAPLAVVVYPLPLLLAVFFGGIGLSAILTFVSAITARAGGSGTLMAILSFPLVIPLLKLLLDAGLYAIDAGSNDVWQPIYLTVAVDLIALAVGIVLFPFVWRD</sequence>
<dbReference type="GO" id="GO:0016020">
    <property type="term" value="C:membrane"/>
    <property type="evidence" value="ECO:0007669"/>
    <property type="project" value="UniProtKB-SubCell"/>
</dbReference>
<dbReference type="Proteomes" id="UP000226437">
    <property type="component" value="Unassembled WGS sequence"/>
</dbReference>
<evidence type="ECO:0000256" key="5">
    <source>
        <dbReference type="ARBA" id="ARBA00023136"/>
    </source>
</evidence>
<feature type="transmembrane region" description="Helical" evidence="6">
    <location>
        <begin position="196"/>
        <end position="218"/>
    </location>
</feature>
<name>A0A2G0CII9_9BACT</name>
<proteinExistence type="inferred from homology"/>
<dbReference type="InterPro" id="IPR003544">
    <property type="entry name" value="Cyt_c_biogenesis_CcmB"/>
</dbReference>
<dbReference type="EMBL" id="PDLO01000001">
    <property type="protein sequence ID" value="PHK99786.1"/>
    <property type="molecule type" value="Genomic_DNA"/>
</dbReference>
<dbReference type="RefSeq" id="WP_099104765.1">
    <property type="nucleotide sequence ID" value="NZ_JAATJF010000001.1"/>
</dbReference>
<organism evidence="7 8">
    <name type="scientific">Neolewinella marina</name>
    <dbReference type="NCBI Taxonomy" id="438751"/>
    <lineage>
        <taxon>Bacteria</taxon>
        <taxon>Pseudomonadati</taxon>
        <taxon>Bacteroidota</taxon>
        <taxon>Saprospiria</taxon>
        <taxon>Saprospirales</taxon>
        <taxon>Lewinellaceae</taxon>
        <taxon>Neolewinella</taxon>
    </lineage>
</organism>
<dbReference type="AlphaFoldDB" id="A0A2G0CII9"/>
<feature type="transmembrane region" description="Helical" evidence="6">
    <location>
        <begin position="23"/>
        <end position="43"/>
    </location>
</feature>
<dbReference type="Pfam" id="PF03379">
    <property type="entry name" value="CcmB"/>
    <property type="match status" value="1"/>
</dbReference>
<feature type="transmembrane region" description="Helical" evidence="6">
    <location>
        <begin position="55"/>
        <end position="73"/>
    </location>
</feature>
<reference evidence="7 8" key="1">
    <citation type="submission" date="2017-10" db="EMBL/GenBank/DDBJ databases">
        <title>The draft genome sequence of Lewinella marina KCTC 32374.</title>
        <authorList>
            <person name="Wang K."/>
        </authorList>
    </citation>
    <scope>NUCLEOTIDE SEQUENCE [LARGE SCALE GENOMIC DNA]</scope>
    <source>
        <strain evidence="7 8">MKG-38</strain>
    </source>
</reference>
<comment type="subcellular location">
    <subcellularLocation>
        <location evidence="1">Membrane</location>
        <topology evidence="1">Multi-pass membrane protein</topology>
    </subcellularLocation>
</comment>
<feature type="transmembrane region" description="Helical" evidence="6">
    <location>
        <begin position="160"/>
        <end position="184"/>
    </location>
</feature>
<comment type="caution">
    <text evidence="7">The sequence shown here is derived from an EMBL/GenBank/DDBJ whole genome shotgun (WGS) entry which is preliminary data.</text>
</comment>
<feature type="transmembrane region" description="Helical" evidence="6">
    <location>
        <begin position="124"/>
        <end position="148"/>
    </location>
</feature>
<evidence type="ECO:0000256" key="2">
    <source>
        <dbReference type="ARBA" id="ARBA00010544"/>
    </source>
</evidence>
<evidence type="ECO:0000256" key="1">
    <source>
        <dbReference type="ARBA" id="ARBA00004141"/>
    </source>
</evidence>
<keyword evidence="8" id="KW-1185">Reference proteome</keyword>
<evidence type="ECO:0000256" key="3">
    <source>
        <dbReference type="ARBA" id="ARBA00022692"/>
    </source>
</evidence>
<accession>A0A2G0CII9</accession>
<evidence type="ECO:0000256" key="6">
    <source>
        <dbReference type="SAM" id="Phobius"/>
    </source>
</evidence>